<dbReference type="PANTHER" id="PTHR23073">
    <property type="entry name" value="26S PROTEASOME REGULATORY SUBUNIT"/>
    <property type="match status" value="1"/>
</dbReference>
<dbReference type="InterPro" id="IPR054472">
    <property type="entry name" value="WHD"/>
</dbReference>
<reference evidence="6" key="1">
    <citation type="journal article" date="2011" name="MBio">
        <title>Novel metabolic attributes of the genus Cyanothece, comprising a group of unicellular nitrogen-fixing Cyanobacteria.</title>
        <authorList>
            <person name="Bandyopadhyay A."/>
            <person name="Elvitigala T."/>
            <person name="Welsh E."/>
            <person name="Stockel J."/>
            <person name="Liberton M."/>
            <person name="Min H."/>
            <person name="Sherman L.A."/>
            <person name="Pakrasi H.B."/>
        </authorList>
    </citation>
    <scope>NUCLEOTIDE SEQUENCE [LARGE SCALE GENOMIC DNA]</scope>
    <source>
        <strain evidence="6">PCC 7822</strain>
    </source>
</reference>
<comment type="similarity">
    <text evidence="1">Belongs to the AAA ATPase family.</text>
</comment>
<keyword evidence="2" id="KW-0547">Nucleotide-binding</keyword>
<dbReference type="GO" id="GO:0016887">
    <property type="term" value="F:ATP hydrolysis activity"/>
    <property type="evidence" value="ECO:0007669"/>
    <property type="project" value="InterPro"/>
</dbReference>
<dbReference type="STRING" id="497965.Cyan7822_2035"/>
<gene>
    <name evidence="5" type="ordered locus">Cyan7822_2035</name>
</gene>
<protein>
    <submittedName>
        <fullName evidence="5">AAA ATPase central domain protein</fullName>
    </submittedName>
</protein>
<dbReference type="InterPro" id="IPR050221">
    <property type="entry name" value="26S_Proteasome_ATPase"/>
</dbReference>
<dbReference type="InterPro" id="IPR003593">
    <property type="entry name" value="AAA+_ATPase"/>
</dbReference>
<name>E0UCE6_GLOV7</name>
<dbReference type="Gene3D" id="3.40.50.300">
    <property type="entry name" value="P-loop containing nucleotide triphosphate hydrolases"/>
    <property type="match status" value="1"/>
</dbReference>
<dbReference type="Pfam" id="PF00004">
    <property type="entry name" value="AAA"/>
    <property type="match status" value="1"/>
</dbReference>
<feature type="domain" description="AAA+ ATPase" evidence="4">
    <location>
        <begin position="434"/>
        <end position="566"/>
    </location>
</feature>
<evidence type="ECO:0000256" key="2">
    <source>
        <dbReference type="ARBA" id="ARBA00022741"/>
    </source>
</evidence>
<dbReference type="InterPro" id="IPR027417">
    <property type="entry name" value="P-loop_NTPase"/>
</dbReference>
<dbReference type="InterPro" id="IPR003959">
    <property type="entry name" value="ATPase_AAA_core"/>
</dbReference>
<evidence type="ECO:0000259" key="4">
    <source>
        <dbReference type="SMART" id="SM00382"/>
    </source>
</evidence>
<accession>E0UCE6</accession>
<dbReference type="OrthoDB" id="419397at2"/>
<evidence type="ECO:0000256" key="3">
    <source>
        <dbReference type="ARBA" id="ARBA00022840"/>
    </source>
</evidence>
<proteinExistence type="inferred from homology"/>
<dbReference type="EMBL" id="CP002198">
    <property type="protein sequence ID" value="ADN14017.1"/>
    <property type="molecule type" value="Genomic_DNA"/>
</dbReference>
<organism evidence="5 6">
    <name type="scientific">Gloeothece verrucosa (strain PCC 7822)</name>
    <name type="common">Cyanothece sp. (strain PCC 7822)</name>
    <dbReference type="NCBI Taxonomy" id="497965"/>
    <lineage>
        <taxon>Bacteria</taxon>
        <taxon>Bacillati</taxon>
        <taxon>Cyanobacteriota</taxon>
        <taxon>Cyanophyceae</taxon>
        <taxon>Oscillatoriophycideae</taxon>
        <taxon>Chroococcales</taxon>
        <taxon>Aphanothecaceae</taxon>
        <taxon>Gloeothece</taxon>
        <taxon>Gloeothece verrucosa</taxon>
    </lineage>
</organism>
<dbReference type="eggNOG" id="COG0464">
    <property type="taxonomic scope" value="Bacteria"/>
</dbReference>
<sequence>MNNHEWQDLNKRYLLNALEKLRQLLEAKIKSLETDEPVEISPLNFPVPPALKHISQQFRLSSFEENILLLCAGMEFDGGWGVLCAKAQGDLQKPYPTFSLALATLPNPHWNALIPTAPLRQWRLLELGNSNSITQGQLWLDERITNYLAGISHLDERLIGLVEPVENSLPLVPSHQNLVEQIIKIWTQESQGALPIIQLCGNDGLTKRAISASVAQKLGLNLQILSAEILPLDSTQLNLIQCLCEREWLLSENALVLNCDYLDNTDGIKEGLIAHFIEKIHCPLIVNTRERRFQRERPLMTLEVDYPTTSEQEALWQNMLLDTEGNFNGQIKALVTHFNLNVSTISTVSWQFKNVVTENSEPSEISHHIWEICRVQSRPRLEELAQRIHCHVLWEDLILPEEERQVLQEITAHVRQRLLVYEHWGFKNKSSRGLGISVLFAGGSGTGKTLAAEVLGNELRLDVYRIDLSSVVSKYIGETEKNLRRIFDAAEGCGAILLFDEADALFGKRSEVKDSHDRYANMEVSYLLQRIEAYRGLAILTTNLKDAIDQAFLRRIRFIVQFPFPDATQRAAIWQTVFPPQTPTEGLDFQKLARLSVAGGNIRNIALNAAFLAADAGEAVQMKHILQATKSEYIKLEKTLTDTEIKGWVMAK</sequence>
<dbReference type="HOGENOM" id="CLU_016564_1_0_3"/>
<dbReference type="GO" id="GO:0005524">
    <property type="term" value="F:ATP binding"/>
    <property type="evidence" value="ECO:0007669"/>
    <property type="project" value="UniProtKB-KW"/>
</dbReference>
<evidence type="ECO:0000313" key="6">
    <source>
        <dbReference type="Proteomes" id="UP000008206"/>
    </source>
</evidence>
<dbReference type="CDD" id="cd19481">
    <property type="entry name" value="RecA-like_protease"/>
    <property type="match status" value="1"/>
</dbReference>
<dbReference type="Proteomes" id="UP000008206">
    <property type="component" value="Chromosome"/>
</dbReference>
<dbReference type="Pfam" id="PF22977">
    <property type="entry name" value="WHD"/>
    <property type="match status" value="1"/>
</dbReference>
<dbReference type="SUPFAM" id="SSF52540">
    <property type="entry name" value="P-loop containing nucleoside triphosphate hydrolases"/>
    <property type="match status" value="1"/>
</dbReference>
<evidence type="ECO:0000313" key="5">
    <source>
        <dbReference type="EMBL" id="ADN14017.1"/>
    </source>
</evidence>
<evidence type="ECO:0000256" key="1">
    <source>
        <dbReference type="ARBA" id="ARBA00006914"/>
    </source>
</evidence>
<dbReference type="RefSeq" id="WP_013322123.1">
    <property type="nucleotide sequence ID" value="NC_014501.1"/>
</dbReference>
<keyword evidence="3" id="KW-0067">ATP-binding</keyword>
<dbReference type="AlphaFoldDB" id="E0UCE6"/>
<keyword evidence="6" id="KW-1185">Reference proteome</keyword>
<dbReference type="KEGG" id="cyj:Cyan7822_2035"/>
<dbReference type="SMART" id="SM00382">
    <property type="entry name" value="AAA"/>
    <property type="match status" value="1"/>
</dbReference>